<dbReference type="AlphaFoldDB" id="A0A150LA71"/>
<dbReference type="Pfam" id="PF00293">
    <property type="entry name" value="NUDIX"/>
    <property type="match status" value="1"/>
</dbReference>
<evidence type="ECO:0000313" key="2">
    <source>
        <dbReference type="EMBL" id="KYD08909.1"/>
    </source>
</evidence>
<protein>
    <recommendedName>
        <fullName evidence="1">Nudix hydrolase domain-containing protein</fullName>
    </recommendedName>
</protein>
<feature type="domain" description="Nudix hydrolase" evidence="1">
    <location>
        <begin position="26"/>
        <end position="157"/>
    </location>
</feature>
<sequence length="163" mass="18872">MNSKYVNWDGQNIKLTWLKNYEPPINLVTSVHGWCFLEGKALLVLIKNRGFNMPGGHVEHGETPKQTFCREAFEEGYVKGTIHYLGALEINHHDNPLFDPNGKYPSVGYQLFYRMDITECLPFLRQHESVTRIWVEPDQVPYIMEDHELALQILSDALKVVVQ</sequence>
<reference evidence="2 3" key="1">
    <citation type="submission" date="2016-01" db="EMBL/GenBank/DDBJ databases">
        <title>Genome Sequences of Twelve Sporeforming Bacillus Species Isolated from Foods.</title>
        <authorList>
            <person name="Berendsen E.M."/>
            <person name="Wells-Bennik M.H."/>
            <person name="Krawcyk A.O."/>
            <person name="De Jong A."/>
            <person name="Holsappel S."/>
            <person name="Eijlander R.T."/>
            <person name="Kuipers O.P."/>
        </authorList>
    </citation>
    <scope>NUCLEOTIDE SEQUENCE [LARGE SCALE GENOMIC DNA]</scope>
    <source>
        <strain evidence="2 3">B4102</strain>
    </source>
</reference>
<comment type="caution">
    <text evidence="2">The sequence shown here is derived from an EMBL/GenBank/DDBJ whole genome shotgun (WGS) entry which is preliminary data.</text>
</comment>
<name>A0A150LA71_9BACI</name>
<gene>
    <name evidence="2" type="ORF">B4102_2715</name>
</gene>
<dbReference type="RefSeq" id="WP_066229188.1">
    <property type="nucleotide sequence ID" value="NZ_JBCNJA010000085.1"/>
</dbReference>
<evidence type="ECO:0000259" key="1">
    <source>
        <dbReference type="PROSITE" id="PS51462"/>
    </source>
</evidence>
<keyword evidence="3" id="KW-1185">Reference proteome</keyword>
<dbReference type="InterPro" id="IPR000086">
    <property type="entry name" value="NUDIX_hydrolase_dom"/>
</dbReference>
<dbReference type="Gene3D" id="3.90.79.10">
    <property type="entry name" value="Nucleoside Triphosphate Pyrophosphohydrolase"/>
    <property type="match status" value="1"/>
</dbReference>
<evidence type="ECO:0000313" key="3">
    <source>
        <dbReference type="Proteomes" id="UP000075666"/>
    </source>
</evidence>
<dbReference type="Proteomes" id="UP000075666">
    <property type="component" value="Unassembled WGS sequence"/>
</dbReference>
<dbReference type="InterPro" id="IPR015797">
    <property type="entry name" value="NUDIX_hydrolase-like_dom_sf"/>
</dbReference>
<dbReference type="OrthoDB" id="9804442at2"/>
<dbReference type="STRING" id="46224.B4102_2715"/>
<accession>A0A150LA71</accession>
<dbReference type="EMBL" id="LQYN01000027">
    <property type="protein sequence ID" value="KYD08909.1"/>
    <property type="molecule type" value="Genomic_DNA"/>
</dbReference>
<organism evidence="2 3">
    <name type="scientific">Heyndrickxia sporothermodurans</name>
    <dbReference type="NCBI Taxonomy" id="46224"/>
    <lineage>
        <taxon>Bacteria</taxon>
        <taxon>Bacillati</taxon>
        <taxon>Bacillota</taxon>
        <taxon>Bacilli</taxon>
        <taxon>Bacillales</taxon>
        <taxon>Bacillaceae</taxon>
        <taxon>Heyndrickxia</taxon>
    </lineage>
</organism>
<dbReference type="PATRIC" id="fig|46224.3.peg.1950"/>
<dbReference type="SUPFAM" id="SSF55811">
    <property type="entry name" value="Nudix"/>
    <property type="match status" value="1"/>
</dbReference>
<proteinExistence type="predicted"/>
<dbReference type="PROSITE" id="PS51462">
    <property type="entry name" value="NUDIX"/>
    <property type="match status" value="1"/>
</dbReference>